<dbReference type="PANTHER" id="PTHR13337:SF2">
    <property type="entry name" value="SUCCINATE DEHYDROGENASE [UBIQUINONE] CYTOCHROME B SMALL SUBUNIT, MITOCHONDRIAL"/>
    <property type="match status" value="1"/>
</dbReference>
<dbReference type="PANTHER" id="PTHR13337">
    <property type="entry name" value="SUCCINATE DEHYDROGENASE"/>
    <property type="match status" value="1"/>
</dbReference>
<keyword evidence="9 12" id="KW-0472">Membrane</keyword>
<keyword evidence="12" id="KW-0349">Heme</keyword>
<dbReference type="AlphaFoldDB" id="A0A023EH75"/>
<keyword evidence="12" id="KW-0816">Tricarboxylic acid cycle</keyword>
<name>A0A023EH75_AEDAL</name>
<evidence type="ECO:0000256" key="7">
    <source>
        <dbReference type="ARBA" id="ARBA00022989"/>
    </source>
</evidence>
<keyword evidence="5 12" id="KW-0999">Mitochondrion inner membrane</keyword>
<keyword evidence="11 12" id="KW-0479">Metal-binding</keyword>
<sequence length="155" mass="17194">MNLFNRFAALNRQFANTSRSTQIRVFCQKSSSSPSKWRLTPASSNYANHWRLDRAFSWILLGTIPLGLTYPSKAMDVVIAVCVVGHQQTGLSSVVTDYVRTDFLRGMATKTVQGATMALSAATLAGLLYLTFADIGITETVRRIWAVEPKKFEVV</sequence>
<evidence type="ECO:0000256" key="11">
    <source>
        <dbReference type="PIRSR" id="PIRSR607992-2"/>
    </source>
</evidence>
<evidence type="ECO:0000256" key="3">
    <source>
        <dbReference type="ARBA" id="ARBA00022448"/>
    </source>
</evidence>
<organism evidence="13">
    <name type="scientific">Aedes albopictus</name>
    <name type="common">Asian tiger mosquito</name>
    <name type="synonym">Stegomyia albopicta</name>
    <dbReference type="NCBI Taxonomy" id="7160"/>
    <lineage>
        <taxon>Eukaryota</taxon>
        <taxon>Metazoa</taxon>
        <taxon>Ecdysozoa</taxon>
        <taxon>Arthropoda</taxon>
        <taxon>Hexapoda</taxon>
        <taxon>Insecta</taxon>
        <taxon>Pterygota</taxon>
        <taxon>Neoptera</taxon>
        <taxon>Endopterygota</taxon>
        <taxon>Diptera</taxon>
        <taxon>Nematocera</taxon>
        <taxon>Culicoidea</taxon>
        <taxon>Culicidae</taxon>
        <taxon>Culicinae</taxon>
        <taxon>Aedini</taxon>
        <taxon>Aedes</taxon>
        <taxon>Stegomyia</taxon>
    </lineage>
</organism>
<reference evidence="13" key="1">
    <citation type="journal article" date="2014" name="PLoS Negl. Trop. Dis.">
        <title>Identification and characterization of seminal fluid proteins in the Asian tiger mosquito, Aedes albopictus.</title>
        <authorList>
            <person name="Boes K.E."/>
            <person name="Ribeiro J.M."/>
            <person name="Wong A."/>
            <person name="Harrington L.C."/>
            <person name="Wolfner M.F."/>
            <person name="Sirot L.K."/>
        </authorList>
    </citation>
    <scope>NUCLEOTIDE SEQUENCE</scope>
    <source>
        <tissue evidence="13">Reproductive organs</tissue>
    </source>
</reference>
<evidence type="ECO:0000256" key="2">
    <source>
        <dbReference type="ARBA" id="ARBA00007294"/>
    </source>
</evidence>
<keyword evidence="6 12" id="KW-0809">Transit peptide</keyword>
<dbReference type="VEuPathDB" id="VectorBase:AALF016431"/>
<comment type="function">
    <text evidence="12">Membrane-anchoring subunit of succinate dehydrogenase (SDH) that is involved in complex II of the mitochondrial electron transport chain and is responsible for transferring electrons from succinate to ubiquinone (coenzyme Q).</text>
</comment>
<keyword evidence="11" id="KW-0408">Iron</keyword>
<dbReference type="EMBL" id="GAPW01005404">
    <property type="protein sequence ID" value="JAC08194.1"/>
    <property type="molecule type" value="mRNA"/>
</dbReference>
<evidence type="ECO:0000256" key="12">
    <source>
        <dbReference type="RuleBase" id="RU364031"/>
    </source>
</evidence>
<dbReference type="Gene3D" id="1.20.1300.10">
    <property type="entry name" value="Fumarate reductase/succinate dehydrogenase, transmembrane subunit"/>
    <property type="match status" value="1"/>
</dbReference>
<evidence type="ECO:0000256" key="9">
    <source>
        <dbReference type="ARBA" id="ARBA00023136"/>
    </source>
</evidence>
<dbReference type="GO" id="GO:0006121">
    <property type="term" value="P:mitochondrial electron transport, succinate to ubiquinone"/>
    <property type="evidence" value="ECO:0007669"/>
    <property type="project" value="TreeGrafter"/>
</dbReference>
<evidence type="ECO:0000313" key="13">
    <source>
        <dbReference type="EMBL" id="JAC08194.1"/>
    </source>
</evidence>
<feature type="binding site" description="axial binding residue" evidence="11">
    <location>
        <position position="86"/>
    </location>
    <ligand>
        <name>heme b</name>
        <dbReference type="ChEBI" id="CHEBI:60344"/>
        <note>ligand shared with SDHC</note>
    </ligand>
    <ligandPart>
        <name>Fe</name>
        <dbReference type="ChEBI" id="CHEBI:18248"/>
    </ligandPart>
</feature>
<dbReference type="VEuPathDB" id="VectorBase:AALFPA_044578"/>
<keyword evidence="3 12" id="KW-0813">Transport</keyword>
<protein>
    <recommendedName>
        <fullName evidence="12">Succinate dehydrogenase [ubiquinone] cytochrome b small subunit</fullName>
    </recommendedName>
</protein>
<keyword evidence="8 12" id="KW-0496">Mitochondrion</keyword>
<evidence type="ECO:0000256" key="6">
    <source>
        <dbReference type="ARBA" id="ARBA00022946"/>
    </source>
</evidence>
<dbReference type="GO" id="GO:0020037">
    <property type="term" value="F:heme binding"/>
    <property type="evidence" value="ECO:0007669"/>
    <property type="project" value="TreeGrafter"/>
</dbReference>
<dbReference type="GO" id="GO:0005743">
    <property type="term" value="C:mitochondrial inner membrane"/>
    <property type="evidence" value="ECO:0007669"/>
    <property type="project" value="UniProtKB-SubCell"/>
</dbReference>
<comment type="subcellular location">
    <subcellularLocation>
        <location evidence="1 12">Mitochondrion inner membrane</location>
        <topology evidence="1 12">Multi-pass membrane protein</topology>
    </subcellularLocation>
</comment>
<keyword evidence="12" id="KW-0249">Electron transport</keyword>
<accession>A0A023EH75</accession>
<evidence type="ECO:0000256" key="1">
    <source>
        <dbReference type="ARBA" id="ARBA00004448"/>
    </source>
</evidence>
<proteinExistence type="evidence at transcript level"/>
<dbReference type="VEuPathDB" id="VectorBase:AALC636_005673"/>
<feature type="binding site" evidence="10">
    <location>
        <position position="98"/>
    </location>
    <ligand>
        <name>a ubiquinone</name>
        <dbReference type="ChEBI" id="CHEBI:16389"/>
        <note>ligand shared with IP/SDHB</note>
    </ligand>
</feature>
<dbReference type="GO" id="GO:0048039">
    <property type="term" value="F:ubiquinone binding"/>
    <property type="evidence" value="ECO:0007669"/>
    <property type="project" value="TreeGrafter"/>
</dbReference>
<dbReference type="Pfam" id="PF05328">
    <property type="entry name" value="CybS"/>
    <property type="match status" value="1"/>
</dbReference>
<keyword evidence="4" id="KW-0812">Transmembrane</keyword>
<dbReference type="GO" id="GO:0006099">
    <property type="term" value="P:tricarboxylic acid cycle"/>
    <property type="evidence" value="ECO:0007669"/>
    <property type="project" value="UniProtKB-KW"/>
</dbReference>
<comment type="similarity">
    <text evidence="2 12">Belongs to the CybS family.</text>
</comment>
<keyword evidence="7" id="KW-1133">Transmembrane helix</keyword>
<evidence type="ECO:0000256" key="10">
    <source>
        <dbReference type="PIRSR" id="PIRSR607992-1"/>
    </source>
</evidence>
<dbReference type="InterPro" id="IPR034804">
    <property type="entry name" value="SQR/QFR_C/D"/>
</dbReference>
<dbReference type="GO" id="GO:0046872">
    <property type="term" value="F:metal ion binding"/>
    <property type="evidence" value="ECO:0007669"/>
    <property type="project" value="UniProtKB-KW"/>
</dbReference>
<evidence type="ECO:0000256" key="8">
    <source>
        <dbReference type="ARBA" id="ARBA00023128"/>
    </source>
</evidence>
<dbReference type="InterPro" id="IPR007992">
    <property type="entry name" value="CybS"/>
</dbReference>
<evidence type="ECO:0000256" key="5">
    <source>
        <dbReference type="ARBA" id="ARBA00022792"/>
    </source>
</evidence>
<evidence type="ECO:0000256" key="4">
    <source>
        <dbReference type="ARBA" id="ARBA00022692"/>
    </source>
</evidence>